<name>A0A5C6M523_9PLAN</name>
<feature type="domain" description="ParB/Spo0J HTH" evidence="1">
    <location>
        <begin position="79"/>
        <end position="172"/>
    </location>
</feature>
<evidence type="ECO:0000259" key="1">
    <source>
        <dbReference type="Pfam" id="PF17762"/>
    </source>
</evidence>
<dbReference type="AlphaFoldDB" id="A0A5C6M523"/>
<dbReference type="PANTHER" id="PTHR33375">
    <property type="entry name" value="CHROMOSOME-PARTITIONING PROTEIN PARB-RELATED"/>
    <property type="match status" value="1"/>
</dbReference>
<dbReference type="GO" id="GO:0005694">
    <property type="term" value="C:chromosome"/>
    <property type="evidence" value="ECO:0007669"/>
    <property type="project" value="TreeGrafter"/>
</dbReference>
<dbReference type="Gene3D" id="1.10.10.2830">
    <property type="match status" value="1"/>
</dbReference>
<evidence type="ECO:0000313" key="3">
    <source>
        <dbReference type="Proteomes" id="UP000321083"/>
    </source>
</evidence>
<dbReference type="Pfam" id="PF17762">
    <property type="entry name" value="HTH_ParB"/>
    <property type="match status" value="1"/>
</dbReference>
<dbReference type="PANTHER" id="PTHR33375:SF1">
    <property type="entry name" value="CHROMOSOME-PARTITIONING PROTEIN PARB-RELATED"/>
    <property type="match status" value="1"/>
</dbReference>
<keyword evidence="3" id="KW-1185">Reference proteome</keyword>
<reference evidence="2 3" key="1">
    <citation type="submission" date="2019-08" db="EMBL/GenBank/DDBJ databases">
        <title>100 year-old enigma solved: identification of Planctomyces bekefii, the type genus and species of the phylum Planctomycetes.</title>
        <authorList>
            <person name="Svetlana D.N."/>
            <person name="Overmann J."/>
        </authorList>
    </citation>
    <scope>NUCLEOTIDE SEQUENCE [LARGE SCALE GENOMIC DNA]</scope>
    <source>
        <strain evidence="2">Phe10_nw2017</strain>
    </source>
</reference>
<proteinExistence type="predicted"/>
<organism evidence="2 3">
    <name type="scientific">Planctomyces bekefii</name>
    <dbReference type="NCBI Taxonomy" id="1653850"/>
    <lineage>
        <taxon>Bacteria</taxon>
        <taxon>Pseudomonadati</taxon>
        <taxon>Planctomycetota</taxon>
        <taxon>Planctomycetia</taxon>
        <taxon>Planctomycetales</taxon>
        <taxon>Planctomycetaceae</taxon>
        <taxon>Planctomyces</taxon>
    </lineage>
</organism>
<dbReference type="GO" id="GO:0045881">
    <property type="term" value="P:positive regulation of sporulation resulting in formation of a cellular spore"/>
    <property type="evidence" value="ECO:0007669"/>
    <property type="project" value="TreeGrafter"/>
</dbReference>
<dbReference type="GO" id="GO:0007059">
    <property type="term" value="P:chromosome segregation"/>
    <property type="evidence" value="ECO:0007669"/>
    <property type="project" value="TreeGrafter"/>
</dbReference>
<dbReference type="Proteomes" id="UP000321083">
    <property type="component" value="Unassembled WGS sequence"/>
</dbReference>
<feature type="non-terminal residue" evidence="2">
    <location>
        <position position="1"/>
    </location>
</feature>
<reference evidence="2 3" key="2">
    <citation type="submission" date="2019-08" db="EMBL/GenBank/DDBJ databases">
        <authorList>
            <person name="Henke P."/>
        </authorList>
    </citation>
    <scope>NUCLEOTIDE SEQUENCE [LARGE SCALE GENOMIC DNA]</scope>
    <source>
        <strain evidence="2">Phe10_nw2017</strain>
    </source>
</reference>
<comment type="caution">
    <text evidence="2">The sequence shown here is derived from an EMBL/GenBank/DDBJ whole genome shotgun (WGS) entry which is preliminary data.</text>
</comment>
<sequence>SPPEAEREIIDSLRRYGQIAPVVVCLCDGEYLLIDGFKRLAAARSIKGFDTLRARAMACDERAAKAAMYNLNRVGRGVQEIEEAWIVQALVREDGLSQVEAAELLSHHKSWVCRRLALLERLCPEAREDLSLGLLSPTQARQLVRLPVGNQVEALVVARRESLSSQEFRDVIELLLSSGTPEKKAFVLEKPRLALLQATGLTMPGWDPRLSPQGNRIQKQLGQLLEQLSRMENWLSHRGRGELAACDAVILRSSFEKVIQQSGLVETLTTDLLHACFPNLNSDTQHKDTTQ</sequence>
<evidence type="ECO:0000313" key="2">
    <source>
        <dbReference type="EMBL" id="TWW09698.1"/>
    </source>
</evidence>
<gene>
    <name evidence="2" type="ORF">E3A20_11700</name>
</gene>
<dbReference type="EMBL" id="SRHE01000201">
    <property type="protein sequence ID" value="TWW09698.1"/>
    <property type="molecule type" value="Genomic_DNA"/>
</dbReference>
<dbReference type="SUPFAM" id="SSF109709">
    <property type="entry name" value="KorB DNA-binding domain-like"/>
    <property type="match status" value="1"/>
</dbReference>
<dbReference type="InterPro" id="IPR036086">
    <property type="entry name" value="ParB/Sulfiredoxin_sf"/>
</dbReference>
<dbReference type="InterPro" id="IPR050336">
    <property type="entry name" value="Chromosome_partition/occlusion"/>
</dbReference>
<accession>A0A5C6M523</accession>
<dbReference type="SUPFAM" id="SSF110849">
    <property type="entry name" value="ParB/Sulfiredoxin"/>
    <property type="match status" value="1"/>
</dbReference>
<dbReference type="Gene3D" id="3.90.1530.30">
    <property type="match status" value="1"/>
</dbReference>
<dbReference type="InterPro" id="IPR041468">
    <property type="entry name" value="HTH_ParB/Spo0J"/>
</dbReference>
<protein>
    <recommendedName>
        <fullName evidence="1">ParB/Spo0J HTH domain-containing protein</fullName>
    </recommendedName>
</protein>